<keyword evidence="5 7" id="KW-1133">Transmembrane helix</keyword>
<evidence type="ECO:0000313" key="9">
    <source>
        <dbReference type="Proteomes" id="UP000000658"/>
    </source>
</evidence>
<evidence type="ECO:0000256" key="6">
    <source>
        <dbReference type="ARBA" id="ARBA00023136"/>
    </source>
</evidence>
<dbReference type="PANTHER" id="PTHR23517:SF2">
    <property type="entry name" value="MULTIDRUG RESISTANCE PROTEIN MDTH"/>
    <property type="match status" value="1"/>
</dbReference>
<reference evidence="8 9" key="1">
    <citation type="journal article" date="2006" name="Nat. Biotechnol.">
        <title>Complete genome sequence of the entomopathogenic and metabolically versatile soil bacterium Pseudomonas entomophila.</title>
        <authorList>
            <person name="Vodovar N."/>
            <person name="Vallenet D."/>
            <person name="Cruveiller S."/>
            <person name="Rouy Z."/>
            <person name="Barbe V."/>
            <person name="Acosta C."/>
            <person name="Cattolico L."/>
            <person name="Jubin C."/>
            <person name="Lajus A."/>
            <person name="Segurens B."/>
            <person name="Vacherie B."/>
            <person name="Wincker P."/>
            <person name="Weissenbach J."/>
            <person name="Lemaitre B."/>
            <person name="Medigue C."/>
            <person name="Boccard F."/>
        </authorList>
    </citation>
    <scope>NUCLEOTIDE SEQUENCE [LARGE SCALE GENOMIC DNA]</scope>
    <source>
        <strain evidence="8 9">L48</strain>
    </source>
</reference>
<dbReference type="EMBL" id="CT573326">
    <property type="protein sequence ID" value="CAK15409.1"/>
    <property type="molecule type" value="Genomic_DNA"/>
</dbReference>
<evidence type="ECO:0000256" key="7">
    <source>
        <dbReference type="SAM" id="Phobius"/>
    </source>
</evidence>
<proteinExistence type="predicted"/>
<organism evidence="8 9">
    <name type="scientific">Pseudomonas entomophila (strain L48)</name>
    <dbReference type="NCBI Taxonomy" id="384676"/>
    <lineage>
        <taxon>Bacteria</taxon>
        <taxon>Pseudomonadati</taxon>
        <taxon>Pseudomonadota</taxon>
        <taxon>Gammaproteobacteria</taxon>
        <taxon>Pseudomonadales</taxon>
        <taxon>Pseudomonadaceae</taxon>
        <taxon>Pseudomonas</taxon>
    </lineage>
</organism>
<dbReference type="KEGG" id="pen:PSEEN2610"/>
<dbReference type="Pfam" id="PF07690">
    <property type="entry name" value="MFS_1"/>
    <property type="match status" value="1"/>
</dbReference>
<dbReference type="Proteomes" id="UP000000658">
    <property type="component" value="Chromosome"/>
</dbReference>
<feature type="transmembrane region" description="Helical" evidence="7">
    <location>
        <begin position="21"/>
        <end position="42"/>
    </location>
</feature>
<accession>Q1IAB2</accession>
<feature type="transmembrane region" description="Helical" evidence="7">
    <location>
        <begin position="249"/>
        <end position="268"/>
    </location>
</feature>
<feature type="transmembrane region" description="Helical" evidence="7">
    <location>
        <begin position="107"/>
        <end position="132"/>
    </location>
</feature>
<keyword evidence="4 7" id="KW-0812">Transmembrane</keyword>
<feature type="transmembrane region" description="Helical" evidence="7">
    <location>
        <begin position="170"/>
        <end position="191"/>
    </location>
</feature>
<evidence type="ECO:0000256" key="3">
    <source>
        <dbReference type="ARBA" id="ARBA00022475"/>
    </source>
</evidence>
<dbReference type="GO" id="GO:0005886">
    <property type="term" value="C:plasma membrane"/>
    <property type="evidence" value="ECO:0007669"/>
    <property type="project" value="UniProtKB-SubCell"/>
</dbReference>
<dbReference type="SUPFAM" id="SSF103473">
    <property type="entry name" value="MFS general substrate transporter"/>
    <property type="match status" value="1"/>
</dbReference>
<protein>
    <submittedName>
        <fullName evidence="8">Putative transporter, MFS family</fullName>
    </submittedName>
</protein>
<evidence type="ECO:0000256" key="2">
    <source>
        <dbReference type="ARBA" id="ARBA00022448"/>
    </source>
</evidence>
<dbReference type="InterPro" id="IPR011701">
    <property type="entry name" value="MFS"/>
</dbReference>
<keyword evidence="6 7" id="KW-0472">Membrane</keyword>
<feature type="transmembrane region" description="Helical" evidence="7">
    <location>
        <begin position="48"/>
        <end position="70"/>
    </location>
</feature>
<gene>
    <name evidence="8" type="ordered locus">PSEEN2610</name>
</gene>
<feature type="transmembrane region" description="Helical" evidence="7">
    <location>
        <begin position="280"/>
        <end position="301"/>
    </location>
</feature>
<dbReference type="HOGENOM" id="CLU_701831_0_0_6"/>
<sequence length="406" mass="43040">MKHGMDRHLKGTGPTTAMRNIIVLRLLFVMANALGPFAALFFNRHYALDSSAVALVITLISAFYLAGNLLGGTLASRCSIRLLLLGTSLCASVFLLLAMMLDTPTASIAMVLMFMLCAGLVTPVFSVLTSLAADDGNRIASFGYLHLAHNLGGALLFVIGGYLLGLDSRYLMVFATGISTLCFVSSLLLTLPERQVQPSAARGAGLRNLLDVPRLVIIAGAMFFATAVLDAQREYQLPLWLDAIAVEQAASTFAAVGLVNALLVVLLTQPLIALTARFGALTNLALAALCYGIGFGAYALFEQTALILSFTLFWTMGEILGITHITALISQEAPLQTQARLFSLIPILLATARMVSVGLGASLIASVGFTLSWSLYGVLGVLFAGASLWWFRREVAVAPASSAQDS</sequence>
<dbReference type="Gene3D" id="1.20.1250.20">
    <property type="entry name" value="MFS general substrate transporter like domains"/>
    <property type="match status" value="2"/>
</dbReference>
<feature type="transmembrane region" description="Helical" evidence="7">
    <location>
        <begin position="341"/>
        <end position="367"/>
    </location>
</feature>
<keyword evidence="2" id="KW-0813">Transport</keyword>
<dbReference type="InterPro" id="IPR050171">
    <property type="entry name" value="MFS_Transporters"/>
</dbReference>
<feature type="transmembrane region" description="Helical" evidence="7">
    <location>
        <begin position="307"/>
        <end position="329"/>
    </location>
</feature>
<evidence type="ECO:0000313" key="8">
    <source>
        <dbReference type="EMBL" id="CAK15409.1"/>
    </source>
</evidence>
<name>Q1IAB2_PSEE4</name>
<dbReference type="eggNOG" id="COG2814">
    <property type="taxonomic scope" value="Bacteria"/>
</dbReference>
<dbReference type="AlphaFoldDB" id="Q1IAB2"/>
<dbReference type="InterPro" id="IPR036259">
    <property type="entry name" value="MFS_trans_sf"/>
</dbReference>
<feature type="transmembrane region" description="Helical" evidence="7">
    <location>
        <begin position="144"/>
        <end position="164"/>
    </location>
</feature>
<dbReference type="PANTHER" id="PTHR23517">
    <property type="entry name" value="RESISTANCE PROTEIN MDTM, PUTATIVE-RELATED-RELATED"/>
    <property type="match status" value="1"/>
</dbReference>
<feature type="transmembrane region" description="Helical" evidence="7">
    <location>
        <begin position="82"/>
        <end position="101"/>
    </location>
</feature>
<comment type="subcellular location">
    <subcellularLocation>
        <location evidence="1">Cell membrane</location>
        <topology evidence="1">Multi-pass membrane protein</topology>
    </subcellularLocation>
</comment>
<evidence type="ECO:0000256" key="4">
    <source>
        <dbReference type="ARBA" id="ARBA00022692"/>
    </source>
</evidence>
<evidence type="ECO:0000256" key="5">
    <source>
        <dbReference type="ARBA" id="ARBA00022989"/>
    </source>
</evidence>
<feature type="transmembrane region" description="Helical" evidence="7">
    <location>
        <begin position="373"/>
        <end position="391"/>
    </location>
</feature>
<feature type="transmembrane region" description="Helical" evidence="7">
    <location>
        <begin position="212"/>
        <end position="229"/>
    </location>
</feature>
<evidence type="ECO:0000256" key="1">
    <source>
        <dbReference type="ARBA" id="ARBA00004651"/>
    </source>
</evidence>
<dbReference type="GO" id="GO:0022857">
    <property type="term" value="F:transmembrane transporter activity"/>
    <property type="evidence" value="ECO:0007669"/>
    <property type="project" value="InterPro"/>
</dbReference>
<keyword evidence="3" id="KW-1003">Cell membrane</keyword>
<dbReference type="STRING" id="384676.PSEEN2610"/>